<keyword evidence="3" id="KW-1185">Reference proteome</keyword>
<accession>A0ABW6KSH5</accession>
<keyword evidence="1" id="KW-1133">Transmembrane helix</keyword>
<comment type="caution">
    <text evidence="2">The sequence shown here is derived from an EMBL/GenBank/DDBJ whole genome shotgun (WGS) entry which is preliminary data.</text>
</comment>
<dbReference type="EMBL" id="JBIAFJ010000004">
    <property type="protein sequence ID" value="MFE9169420.1"/>
    <property type="molecule type" value="Genomic_DNA"/>
</dbReference>
<keyword evidence="1" id="KW-0812">Transmembrane</keyword>
<proteinExistence type="predicted"/>
<feature type="transmembrane region" description="Helical" evidence="1">
    <location>
        <begin position="44"/>
        <end position="65"/>
    </location>
</feature>
<protein>
    <submittedName>
        <fullName evidence="2">Uncharacterized protein</fullName>
    </submittedName>
</protein>
<feature type="transmembrane region" description="Helical" evidence="1">
    <location>
        <begin position="6"/>
        <end position="32"/>
    </location>
</feature>
<dbReference type="RefSeq" id="WP_388344525.1">
    <property type="nucleotide sequence ID" value="NZ_JBIAFJ010000004.1"/>
</dbReference>
<feature type="transmembrane region" description="Helical" evidence="1">
    <location>
        <begin position="80"/>
        <end position="101"/>
    </location>
</feature>
<evidence type="ECO:0000256" key="1">
    <source>
        <dbReference type="SAM" id="Phobius"/>
    </source>
</evidence>
<name>A0ABW6KSH5_9ACTN</name>
<evidence type="ECO:0000313" key="3">
    <source>
        <dbReference type="Proteomes" id="UP001601197"/>
    </source>
</evidence>
<dbReference type="Proteomes" id="UP001601197">
    <property type="component" value="Unassembled WGS sequence"/>
</dbReference>
<keyword evidence="1" id="KW-0472">Membrane</keyword>
<sequence>MQTAVGATVLAVLVVIGAAVAGIAGITVGWVPPFTWKRVLRPRLWGYGTLIGAVGMGGFLFFGPLTSMFALLDGRPADHFVFAVMGMAVFFLGSFMQALSWRPARTP</sequence>
<evidence type="ECO:0000313" key="2">
    <source>
        <dbReference type="EMBL" id="MFE9169420.1"/>
    </source>
</evidence>
<organism evidence="2 3">
    <name type="scientific">Streptomyces kebangsaanensis</name>
    <dbReference type="NCBI Taxonomy" id="864058"/>
    <lineage>
        <taxon>Bacteria</taxon>
        <taxon>Bacillati</taxon>
        <taxon>Actinomycetota</taxon>
        <taxon>Actinomycetes</taxon>
        <taxon>Kitasatosporales</taxon>
        <taxon>Streptomycetaceae</taxon>
        <taxon>Streptomyces</taxon>
    </lineage>
</organism>
<gene>
    <name evidence="2" type="ORF">ACFYNZ_07815</name>
</gene>
<reference evidence="2 3" key="1">
    <citation type="submission" date="2024-10" db="EMBL/GenBank/DDBJ databases">
        <title>The Natural Products Discovery Center: Release of the First 8490 Sequenced Strains for Exploring Actinobacteria Biosynthetic Diversity.</title>
        <authorList>
            <person name="Kalkreuter E."/>
            <person name="Kautsar S.A."/>
            <person name="Yang D."/>
            <person name="Bader C.D."/>
            <person name="Teijaro C.N."/>
            <person name="Fluegel L."/>
            <person name="Davis C.M."/>
            <person name="Simpson J.R."/>
            <person name="Lauterbach L."/>
            <person name="Steele A.D."/>
            <person name="Gui C."/>
            <person name="Meng S."/>
            <person name="Li G."/>
            <person name="Viehrig K."/>
            <person name="Ye F."/>
            <person name="Su P."/>
            <person name="Kiefer A.F."/>
            <person name="Nichols A."/>
            <person name="Cepeda A.J."/>
            <person name="Yan W."/>
            <person name="Fan B."/>
            <person name="Jiang Y."/>
            <person name="Adhikari A."/>
            <person name="Zheng C.-J."/>
            <person name="Schuster L."/>
            <person name="Cowan T.M."/>
            <person name="Smanski M.J."/>
            <person name="Chevrette M.G."/>
            <person name="De Carvalho L.P.S."/>
            <person name="Shen B."/>
        </authorList>
    </citation>
    <scope>NUCLEOTIDE SEQUENCE [LARGE SCALE GENOMIC DNA]</scope>
    <source>
        <strain evidence="2 3">NPDC007147</strain>
    </source>
</reference>